<dbReference type="InterPro" id="IPR043519">
    <property type="entry name" value="NT_sf"/>
</dbReference>
<dbReference type="GO" id="GO:0016740">
    <property type="term" value="F:transferase activity"/>
    <property type="evidence" value="ECO:0007669"/>
    <property type="project" value="UniProtKB-KW"/>
</dbReference>
<dbReference type="Pfam" id="PF18765">
    <property type="entry name" value="Polbeta"/>
    <property type="match status" value="1"/>
</dbReference>
<reference evidence="3" key="1">
    <citation type="submission" date="2017-01" db="EMBL/GenBank/DDBJ databases">
        <authorList>
            <person name="Varghese N."/>
            <person name="Submissions S."/>
        </authorList>
    </citation>
    <scope>NUCLEOTIDE SEQUENCE [LARGE SCALE GENOMIC DNA]</scope>
    <source>
        <strain evidence="3">DSM 46698</strain>
    </source>
</reference>
<dbReference type="EMBL" id="FTOP01000003">
    <property type="protein sequence ID" value="SIS69510.1"/>
    <property type="molecule type" value="Genomic_DNA"/>
</dbReference>
<keyword evidence="3" id="KW-1185">Reference proteome</keyword>
<dbReference type="InterPro" id="IPR041633">
    <property type="entry name" value="Polbeta"/>
</dbReference>
<name>A0A1N7L747_9BACT</name>
<dbReference type="Gene3D" id="3.30.460.10">
    <property type="entry name" value="Beta Polymerase, domain 2"/>
    <property type="match status" value="1"/>
</dbReference>
<dbReference type="Proteomes" id="UP000186026">
    <property type="component" value="Unassembled WGS sequence"/>
</dbReference>
<accession>A0A1N7L747</accession>
<proteinExistence type="predicted"/>
<gene>
    <name evidence="2" type="ORF">SAMN05421761_10386</name>
</gene>
<dbReference type="RefSeq" id="WP_076498957.1">
    <property type="nucleotide sequence ID" value="NZ_FTOP01000003.1"/>
</dbReference>
<feature type="domain" description="Polymerase beta nucleotidyltransferase" evidence="1">
    <location>
        <begin position="11"/>
        <end position="102"/>
    </location>
</feature>
<dbReference type="STRING" id="529505.SAMN05421761_10386"/>
<dbReference type="InterPro" id="IPR052548">
    <property type="entry name" value="Type_VII_TA_antitoxin"/>
</dbReference>
<dbReference type="OrthoDB" id="9803106at2"/>
<dbReference type="PANTHER" id="PTHR33933:SF1">
    <property type="entry name" value="PROTEIN ADENYLYLTRANSFERASE MNTA-RELATED"/>
    <property type="match status" value="1"/>
</dbReference>
<evidence type="ECO:0000259" key="1">
    <source>
        <dbReference type="Pfam" id="PF18765"/>
    </source>
</evidence>
<dbReference type="SUPFAM" id="SSF81301">
    <property type="entry name" value="Nucleotidyltransferase"/>
    <property type="match status" value="1"/>
</dbReference>
<protein>
    <submittedName>
        <fullName evidence="2">Predicted nucleotidyltransferase</fullName>
    </submittedName>
</protein>
<sequence length="104" mass="12201">MKFGLDHKTIEKIQKVFEKFPEVEEVVIYGSRAKGNYREGSDIDITLKGERLKEDLLSMISQEIDELNTPYLFDISIFHKLKSPSLIEHINRVGKVFYRLKEKV</sequence>
<evidence type="ECO:0000313" key="3">
    <source>
        <dbReference type="Proteomes" id="UP000186026"/>
    </source>
</evidence>
<evidence type="ECO:0000313" key="2">
    <source>
        <dbReference type="EMBL" id="SIS69510.1"/>
    </source>
</evidence>
<dbReference type="AlphaFoldDB" id="A0A1N7L747"/>
<keyword evidence="2" id="KW-0808">Transferase</keyword>
<organism evidence="2 3">
    <name type="scientific">Belliella pelovolcani</name>
    <dbReference type="NCBI Taxonomy" id="529505"/>
    <lineage>
        <taxon>Bacteria</taxon>
        <taxon>Pseudomonadati</taxon>
        <taxon>Bacteroidota</taxon>
        <taxon>Cytophagia</taxon>
        <taxon>Cytophagales</taxon>
        <taxon>Cyclobacteriaceae</taxon>
        <taxon>Belliella</taxon>
    </lineage>
</organism>
<dbReference type="CDD" id="cd05403">
    <property type="entry name" value="NT_KNTase_like"/>
    <property type="match status" value="1"/>
</dbReference>
<dbReference type="PANTHER" id="PTHR33933">
    <property type="entry name" value="NUCLEOTIDYLTRANSFERASE"/>
    <property type="match status" value="1"/>
</dbReference>